<gene>
    <name evidence="2" type="ORF">DILT_LOCUS7830</name>
</gene>
<keyword evidence="1" id="KW-0040">ANK repeat</keyword>
<dbReference type="AlphaFoldDB" id="A0A3P7NSK9"/>
<dbReference type="EMBL" id="UYRU01052734">
    <property type="protein sequence ID" value="VDN11999.1"/>
    <property type="molecule type" value="Genomic_DNA"/>
</dbReference>
<name>A0A3P7NSK9_DIBLA</name>
<dbReference type="Proteomes" id="UP000281553">
    <property type="component" value="Unassembled WGS sequence"/>
</dbReference>
<reference evidence="2 3" key="1">
    <citation type="submission" date="2018-11" db="EMBL/GenBank/DDBJ databases">
        <authorList>
            <consortium name="Pathogen Informatics"/>
        </authorList>
    </citation>
    <scope>NUCLEOTIDE SEQUENCE [LARGE SCALE GENOMIC DNA]</scope>
</reference>
<evidence type="ECO:0000313" key="2">
    <source>
        <dbReference type="EMBL" id="VDN11999.1"/>
    </source>
</evidence>
<dbReference type="InterPro" id="IPR002110">
    <property type="entry name" value="Ankyrin_rpt"/>
</dbReference>
<dbReference type="SUPFAM" id="SSF48403">
    <property type="entry name" value="Ankyrin repeat"/>
    <property type="match status" value="1"/>
</dbReference>
<dbReference type="Pfam" id="PF00023">
    <property type="entry name" value="Ank"/>
    <property type="match status" value="1"/>
</dbReference>
<dbReference type="SMART" id="SM00248">
    <property type="entry name" value="ANK"/>
    <property type="match status" value="1"/>
</dbReference>
<proteinExistence type="predicted"/>
<dbReference type="OrthoDB" id="194358at2759"/>
<accession>A0A3P7NSK9</accession>
<organism evidence="2 3">
    <name type="scientific">Dibothriocephalus latus</name>
    <name type="common">Fish tapeworm</name>
    <name type="synonym">Diphyllobothrium latum</name>
    <dbReference type="NCBI Taxonomy" id="60516"/>
    <lineage>
        <taxon>Eukaryota</taxon>
        <taxon>Metazoa</taxon>
        <taxon>Spiralia</taxon>
        <taxon>Lophotrochozoa</taxon>
        <taxon>Platyhelminthes</taxon>
        <taxon>Cestoda</taxon>
        <taxon>Eucestoda</taxon>
        <taxon>Diphyllobothriidea</taxon>
        <taxon>Diphyllobothriidae</taxon>
        <taxon>Dibothriocephalus</taxon>
    </lineage>
</organism>
<evidence type="ECO:0000256" key="1">
    <source>
        <dbReference type="PROSITE-ProRule" id="PRU00023"/>
    </source>
</evidence>
<evidence type="ECO:0000313" key="3">
    <source>
        <dbReference type="Proteomes" id="UP000281553"/>
    </source>
</evidence>
<keyword evidence="3" id="KW-1185">Reference proteome</keyword>
<feature type="repeat" description="ANK" evidence="1">
    <location>
        <begin position="15"/>
        <end position="47"/>
    </location>
</feature>
<dbReference type="Gene3D" id="1.25.40.20">
    <property type="entry name" value="Ankyrin repeat-containing domain"/>
    <property type="match status" value="1"/>
</dbReference>
<dbReference type="InterPro" id="IPR036770">
    <property type="entry name" value="Ankyrin_rpt-contain_sf"/>
</dbReference>
<sequence>MYPKLVFHFAFQDCDGDTPLHDAISGQNLAMVELLLSDRADLTITNSLGHNCLHHGALSNVCLIVLAGEKKDYVAKMKLPPFVHFDWNSCGECKKFLSGKALNTASLVSKPINSIWEIGCGWSIEIHNPVSEAGNDFEF</sequence>
<dbReference type="PROSITE" id="PS50297">
    <property type="entry name" value="ANK_REP_REGION"/>
    <property type="match status" value="1"/>
</dbReference>
<dbReference type="PROSITE" id="PS50088">
    <property type="entry name" value="ANK_REPEAT"/>
    <property type="match status" value="1"/>
</dbReference>
<protein>
    <submittedName>
        <fullName evidence="2">Uncharacterized protein</fullName>
    </submittedName>
</protein>